<comment type="similarity">
    <text evidence="1">Belongs to the SNAP family.</text>
</comment>
<dbReference type="GO" id="GO:0006886">
    <property type="term" value="P:intracellular protein transport"/>
    <property type="evidence" value="ECO:0007669"/>
    <property type="project" value="InterPro"/>
</dbReference>
<reference evidence="6 7" key="1">
    <citation type="journal article" date="2013" name="Curr. Biol.">
        <title>The Genome of the Foraminiferan Reticulomyxa filosa.</title>
        <authorList>
            <person name="Glockner G."/>
            <person name="Hulsmann N."/>
            <person name="Schleicher M."/>
            <person name="Noegel A.A."/>
            <person name="Eichinger L."/>
            <person name="Gallinger C."/>
            <person name="Pawlowski J."/>
            <person name="Sierra R."/>
            <person name="Euteneuer U."/>
            <person name="Pillet L."/>
            <person name="Moustafa A."/>
            <person name="Platzer M."/>
            <person name="Groth M."/>
            <person name="Szafranski K."/>
            <person name="Schliwa M."/>
        </authorList>
    </citation>
    <scope>NUCLEOTIDE SEQUENCE [LARGE SCALE GENOMIC DNA]</scope>
</reference>
<dbReference type="InterPro" id="IPR000744">
    <property type="entry name" value="NSF_attach"/>
</dbReference>
<dbReference type="PANTHER" id="PTHR13768">
    <property type="entry name" value="SOLUBLE NSF ATTACHMENT PROTEIN SNAP"/>
    <property type="match status" value="1"/>
</dbReference>
<keyword evidence="4" id="KW-0175">Coiled coil</keyword>
<gene>
    <name evidence="6" type="ORF">RFI_26575</name>
</gene>
<dbReference type="EMBL" id="ASPP01023113">
    <property type="protein sequence ID" value="ETO10803.1"/>
    <property type="molecule type" value="Genomic_DNA"/>
</dbReference>
<keyword evidence="7" id="KW-1185">Reference proteome</keyword>
<keyword evidence="2" id="KW-0813">Transport</keyword>
<dbReference type="GO" id="GO:0005774">
    <property type="term" value="C:vacuolar membrane"/>
    <property type="evidence" value="ECO:0007669"/>
    <property type="project" value="TreeGrafter"/>
</dbReference>
<dbReference type="SUPFAM" id="SSF48452">
    <property type="entry name" value="TPR-like"/>
    <property type="match status" value="1"/>
</dbReference>
<sequence>YEEAMEQYEIAADLYEGDNDQTNANKRWVVVADICAQLKKYERAVELYEKTARYNMDNNLLRWNAKTFLFKAMICHINNCVDRDDPKVWFHLESVLQRYRDLNDLFAQSREYQLCAGLVTSVPNGDLDAYEKAIDAYNKIVKLDTWGIEQTKPLRVYIVAKQHAAPKMDETLDEHIANIDKEIQALDQPEEQKDEVDLNGAPDVMSDVK</sequence>
<protein>
    <submittedName>
        <fullName evidence="6">Uncharacterized protein</fullName>
    </submittedName>
</protein>
<organism evidence="6 7">
    <name type="scientific">Reticulomyxa filosa</name>
    <dbReference type="NCBI Taxonomy" id="46433"/>
    <lineage>
        <taxon>Eukaryota</taxon>
        <taxon>Sar</taxon>
        <taxon>Rhizaria</taxon>
        <taxon>Retaria</taxon>
        <taxon>Foraminifera</taxon>
        <taxon>Monothalamids</taxon>
        <taxon>Reticulomyxidae</taxon>
        <taxon>Reticulomyxa</taxon>
    </lineage>
</organism>
<accession>X6M9X0</accession>
<dbReference type="PANTHER" id="PTHR13768:SF8">
    <property type="entry name" value="ALPHA-SOLUBLE NSF ATTACHMENT PROTEIN"/>
    <property type="match status" value="1"/>
</dbReference>
<keyword evidence="3" id="KW-0653">Protein transport</keyword>
<dbReference type="Proteomes" id="UP000023152">
    <property type="component" value="Unassembled WGS sequence"/>
</dbReference>
<feature type="coiled-coil region" evidence="4">
    <location>
        <begin position="5"/>
        <end position="51"/>
    </location>
</feature>
<dbReference type="OMA" id="EKAGNMY"/>
<dbReference type="InterPro" id="IPR011990">
    <property type="entry name" value="TPR-like_helical_dom_sf"/>
</dbReference>
<dbReference type="AlphaFoldDB" id="X6M9X0"/>
<dbReference type="GO" id="GO:0035494">
    <property type="term" value="P:SNARE complex disassembly"/>
    <property type="evidence" value="ECO:0007669"/>
    <property type="project" value="TreeGrafter"/>
</dbReference>
<name>X6M9X0_RETFI</name>
<evidence type="ECO:0000256" key="2">
    <source>
        <dbReference type="ARBA" id="ARBA00022448"/>
    </source>
</evidence>
<dbReference type="OrthoDB" id="9984275at2759"/>
<evidence type="ECO:0000256" key="4">
    <source>
        <dbReference type="SAM" id="Coils"/>
    </source>
</evidence>
<dbReference type="PRINTS" id="PR00448">
    <property type="entry name" value="NSFATTACHMNT"/>
</dbReference>
<dbReference type="Gene3D" id="1.25.40.10">
    <property type="entry name" value="Tetratricopeptide repeat domain"/>
    <property type="match status" value="1"/>
</dbReference>
<dbReference type="GO" id="GO:0019905">
    <property type="term" value="F:syntaxin binding"/>
    <property type="evidence" value="ECO:0007669"/>
    <property type="project" value="TreeGrafter"/>
</dbReference>
<dbReference type="GO" id="GO:0005483">
    <property type="term" value="F:soluble NSF attachment protein activity"/>
    <property type="evidence" value="ECO:0007669"/>
    <property type="project" value="TreeGrafter"/>
</dbReference>
<dbReference type="Pfam" id="PF14938">
    <property type="entry name" value="SNAP"/>
    <property type="match status" value="1"/>
</dbReference>
<feature type="non-terminal residue" evidence="6">
    <location>
        <position position="1"/>
    </location>
</feature>
<evidence type="ECO:0000256" key="1">
    <source>
        <dbReference type="ARBA" id="ARBA00010050"/>
    </source>
</evidence>
<evidence type="ECO:0000313" key="6">
    <source>
        <dbReference type="EMBL" id="ETO10803.1"/>
    </source>
</evidence>
<comment type="caution">
    <text evidence="6">The sequence shown here is derived from an EMBL/GenBank/DDBJ whole genome shotgun (WGS) entry which is preliminary data.</text>
</comment>
<dbReference type="GO" id="GO:0031201">
    <property type="term" value="C:SNARE complex"/>
    <property type="evidence" value="ECO:0007669"/>
    <property type="project" value="TreeGrafter"/>
</dbReference>
<proteinExistence type="inferred from homology"/>
<feature type="region of interest" description="Disordered" evidence="5">
    <location>
        <begin position="185"/>
        <end position="209"/>
    </location>
</feature>
<evidence type="ECO:0000313" key="7">
    <source>
        <dbReference type="Proteomes" id="UP000023152"/>
    </source>
</evidence>
<evidence type="ECO:0000256" key="5">
    <source>
        <dbReference type="SAM" id="MobiDB-lite"/>
    </source>
</evidence>
<evidence type="ECO:0000256" key="3">
    <source>
        <dbReference type="ARBA" id="ARBA00022927"/>
    </source>
</evidence>